<dbReference type="AlphaFoldDB" id="A0A644W904"/>
<accession>A0A644W904</accession>
<reference evidence="2" key="1">
    <citation type="submission" date="2019-08" db="EMBL/GenBank/DDBJ databases">
        <authorList>
            <person name="Kucharzyk K."/>
            <person name="Murdoch R.W."/>
            <person name="Higgins S."/>
            <person name="Loffler F."/>
        </authorList>
    </citation>
    <scope>NUCLEOTIDE SEQUENCE</scope>
</reference>
<proteinExistence type="predicted"/>
<name>A0A644W904_9ZZZZ</name>
<protein>
    <submittedName>
        <fullName evidence="2">Uncharacterized protein</fullName>
    </submittedName>
</protein>
<evidence type="ECO:0000313" key="2">
    <source>
        <dbReference type="EMBL" id="MPL99986.1"/>
    </source>
</evidence>
<comment type="caution">
    <text evidence="2">The sequence shown here is derived from an EMBL/GenBank/DDBJ whole genome shotgun (WGS) entry which is preliminary data.</text>
</comment>
<feature type="region of interest" description="Disordered" evidence="1">
    <location>
        <begin position="512"/>
        <end position="552"/>
    </location>
</feature>
<sequence>MEREDRLAAVKRLPPDAQEPVVGGKRQLRRVRVKAGLAGAQAQPPLHLGHHLRRGGRRVIEPRPQRRIVPAVAVDRPVHAAPRHRLVVVFRRGEGVEIEGRDPLERHHDGLRAQEARDPVALLAREGAPHRVEIAAVELVGRLAAARQRPHRHQPAIVAHAVDHRRDFLGRQDALDRAHADAVMARGEVEIGATQRRRRHRPQPAPQVPHRARQHRMQHQGRQRELIDHMRLVTPAEIAQVLGLGHVRLGQQDHRLGRVIRKQPHQLHDRMGLRHVDRGRARRLPQEGHRIEPDDPHAFVDMQPQDAQDLEQHLGVAEIEIDLIVAEGAPDMARPRRRRHRAQKRRGARPHHRAQIVPGRGLHEEAVIGRLALEIGGEPGTLRRDMVQHHVRHQAEGRADATDVGPVPKRGVDLAVIHHREAVVRTRREEGQHMNAVDHPGHLAPQEILQQIKRLVRAVLDRVAIGDDDRVAFRPQVVRGPARPLPARAPLGPEGGKHRAGKVPGIAGGIDLLQQPPEMGLQDGMSGGPVDRSGPPVVRAACAPSDPAPAPR</sequence>
<dbReference type="EMBL" id="VSSQ01000701">
    <property type="protein sequence ID" value="MPL99986.1"/>
    <property type="molecule type" value="Genomic_DNA"/>
</dbReference>
<organism evidence="2">
    <name type="scientific">bioreactor metagenome</name>
    <dbReference type="NCBI Taxonomy" id="1076179"/>
    <lineage>
        <taxon>unclassified sequences</taxon>
        <taxon>metagenomes</taxon>
        <taxon>ecological metagenomes</taxon>
    </lineage>
</organism>
<gene>
    <name evidence="2" type="ORF">SDC9_46209</name>
</gene>
<feature type="region of interest" description="Disordered" evidence="1">
    <location>
        <begin position="194"/>
        <end position="218"/>
    </location>
</feature>
<evidence type="ECO:0000256" key="1">
    <source>
        <dbReference type="SAM" id="MobiDB-lite"/>
    </source>
</evidence>